<dbReference type="GeneID" id="8438020"/>
<accession>C4JV13</accession>
<reference evidence="3" key="1">
    <citation type="journal article" date="2009" name="Genome Res.">
        <title>Comparative genomic analyses of the human fungal pathogens Coccidioides and their relatives.</title>
        <authorList>
            <person name="Sharpton T.J."/>
            <person name="Stajich J.E."/>
            <person name="Rounsley S.D."/>
            <person name="Gardner M.J."/>
            <person name="Wortman J.R."/>
            <person name="Jordar V.S."/>
            <person name="Maiti R."/>
            <person name="Kodira C.D."/>
            <person name="Neafsey D.E."/>
            <person name="Zeng Q."/>
            <person name="Hung C.-Y."/>
            <person name="McMahan C."/>
            <person name="Muszewska A."/>
            <person name="Grynberg M."/>
            <person name="Mandel M.A."/>
            <person name="Kellner E.M."/>
            <person name="Barker B.M."/>
            <person name="Galgiani J.N."/>
            <person name="Orbach M.J."/>
            <person name="Kirkland T.N."/>
            <person name="Cole G.T."/>
            <person name="Henn M.R."/>
            <person name="Birren B.W."/>
            <person name="Taylor J.W."/>
        </authorList>
    </citation>
    <scope>NUCLEOTIDE SEQUENCE [LARGE SCALE GENOMIC DNA]</scope>
    <source>
        <strain evidence="3">UAMH 1704</strain>
    </source>
</reference>
<proteinExistence type="predicted"/>
<dbReference type="EMBL" id="CH476617">
    <property type="protein sequence ID" value="EEP80124.1"/>
    <property type="molecule type" value="Genomic_DNA"/>
</dbReference>
<evidence type="ECO:0000313" key="3">
    <source>
        <dbReference type="Proteomes" id="UP000002058"/>
    </source>
</evidence>
<dbReference type="RefSeq" id="XP_002584277.1">
    <property type="nucleotide sequence ID" value="XM_002584231.1"/>
</dbReference>
<feature type="region of interest" description="Disordered" evidence="1">
    <location>
        <begin position="160"/>
        <end position="179"/>
    </location>
</feature>
<organism evidence="2 3">
    <name type="scientific">Uncinocarpus reesii (strain UAMH 1704)</name>
    <dbReference type="NCBI Taxonomy" id="336963"/>
    <lineage>
        <taxon>Eukaryota</taxon>
        <taxon>Fungi</taxon>
        <taxon>Dikarya</taxon>
        <taxon>Ascomycota</taxon>
        <taxon>Pezizomycotina</taxon>
        <taxon>Eurotiomycetes</taxon>
        <taxon>Eurotiomycetidae</taxon>
        <taxon>Onygenales</taxon>
        <taxon>Onygenaceae</taxon>
        <taxon>Uncinocarpus</taxon>
    </lineage>
</organism>
<dbReference type="VEuPathDB" id="FungiDB:UREG_04966"/>
<dbReference type="AlphaFoldDB" id="C4JV13"/>
<dbReference type="KEGG" id="ure:UREG_04966"/>
<dbReference type="InParanoid" id="C4JV13"/>
<keyword evidence="3" id="KW-1185">Reference proteome</keyword>
<dbReference type="OrthoDB" id="4510860at2759"/>
<protein>
    <submittedName>
        <fullName evidence="2">Uncharacterized protein</fullName>
    </submittedName>
</protein>
<name>C4JV13_UNCRE</name>
<evidence type="ECO:0000313" key="2">
    <source>
        <dbReference type="EMBL" id="EEP80124.1"/>
    </source>
</evidence>
<dbReference type="Proteomes" id="UP000002058">
    <property type="component" value="Unassembled WGS sequence"/>
</dbReference>
<sequence length="232" mass="25546">MLDPAVDAFGWIDFSKITNDEDSQKVPTTKRDLQRILKLENQEEWVHWLQSELVKPFWVELWDSYLSKRNSTERSVGLGEIQAIILGESGDAQYRSLYPNKNKIVWGLKGYQTQIDSPSYIATSTGGIAIFGTIHPIIGHRTLPTTDPKKSEANKTEIIIGESSGGPRGSGASEASEANEVIEGVESVGDVEELTAGEVLVYTKIPEATKGDITGPGIEAWSKDLHFKAEQD</sequence>
<gene>
    <name evidence="2" type="ORF">UREG_04966</name>
</gene>
<evidence type="ECO:0000256" key="1">
    <source>
        <dbReference type="SAM" id="MobiDB-lite"/>
    </source>
</evidence>
<dbReference type="HOGENOM" id="CLU_1195641_0_0_1"/>